<dbReference type="RefSeq" id="WP_131145679.1">
    <property type="nucleotide sequence ID" value="NZ_BMWV01000003.1"/>
</dbReference>
<protein>
    <recommendedName>
        <fullName evidence="5">Glycosyl transferase family 28 C-terminal domain-containing protein</fullName>
    </recommendedName>
</protein>
<sequence length="414" mass="44192">MAHIHLAWEIGGGLGHAGRLKTLARVLLARGHRVSLSLRDLGYTQRVLAELPVPRFQAPVWLHRTEGMPPNHASLAEILLAAGYLEVPGLAGLTAGWRALFDMLRPDLVVADYAPTALLAARTLHIPTASVGIGFYSPPADRALPCLRDWEGVAPQRLVRAEAHLLNVVNAVLEMHGAPELLHAARLLLGDAPLLCTWPEFDHYGRTAAEGEWIGPVTMPLGGAVPAWPPGTGPRVFAYLKHDHPAHGAVLQALVDEGCRVLCYLPEVAGGRPAPLASPAIAYSSQPVAIEAALHGAALCVCHAGDATVVQSLLAGVPVLLLPMHLEQFLLARRVESWGGGINGARVKPDGDWRAAVRSLLDDGRFRAAAAAFAHRRGERTLLERAERVVDLFERQVAAARSGSPPSAATCDRP</sequence>
<name>A0A411WXZ1_9BURK</name>
<evidence type="ECO:0000313" key="2">
    <source>
        <dbReference type="EMBL" id="QBI01558.1"/>
    </source>
</evidence>
<dbReference type="Gene3D" id="3.40.50.2000">
    <property type="entry name" value="Glycogen Phosphorylase B"/>
    <property type="match status" value="2"/>
</dbReference>
<evidence type="ECO:0008006" key="5">
    <source>
        <dbReference type="Google" id="ProtNLM"/>
    </source>
</evidence>
<dbReference type="SUPFAM" id="SSF53756">
    <property type="entry name" value="UDP-Glycosyltransferase/glycogen phosphorylase"/>
    <property type="match status" value="1"/>
</dbReference>
<evidence type="ECO:0000313" key="3">
    <source>
        <dbReference type="Proteomes" id="UP000292307"/>
    </source>
</evidence>
<dbReference type="PANTHER" id="PTHR21015:SF22">
    <property type="entry name" value="GLYCOSYLTRANSFERASE"/>
    <property type="match status" value="1"/>
</dbReference>
<dbReference type="EMBL" id="CP036401">
    <property type="protein sequence ID" value="QBI01558.1"/>
    <property type="molecule type" value="Genomic_DNA"/>
</dbReference>
<accession>A0A411WXZ1</accession>
<dbReference type="OrthoDB" id="271062at2"/>
<dbReference type="Proteomes" id="UP000292307">
    <property type="component" value="Chromosome"/>
</dbReference>
<organism evidence="1 4">
    <name type="scientific">Pseudoduganella albidiflava</name>
    <dbReference type="NCBI Taxonomy" id="321983"/>
    <lineage>
        <taxon>Bacteria</taxon>
        <taxon>Pseudomonadati</taxon>
        <taxon>Pseudomonadota</taxon>
        <taxon>Betaproteobacteria</taxon>
        <taxon>Burkholderiales</taxon>
        <taxon>Oxalobacteraceae</taxon>
        <taxon>Telluria group</taxon>
        <taxon>Pseudoduganella</taxon>
    </lineage>
</organism>
<dbReference type="Proteomes" id="UP000628442">
    <property type="component" value="Unassembled WGS sequence"/>
</dbReference>
<dbReference type="EMBL" id="BMWV01000003">
    <property type="protein sequence ID" value="GGY34752.1"/>
    <property type="molecule type" value="Genomic_DNA"/>
</dbReference>
<evidence type="ECO:0000313" key="4">
    <source>
        <dbReference type="Proteomes" id="UP000628442"/>
    </source>
</evidence>
<gene>
    <name evidence="2" type="ORF">EYF70_12380</name>
    <name evidence="1" type="ORF">GCM10007387_15900</name>
</gene>
<evidence type="ECO:0000313" key="1">
    <source>
        <dbReference type="EMBL" id="GGY34752.1"/>
    </source>
</evidence>
<reference evidence="1" key="3">
    <citation type="submission" date="2022-12" db="EMBL/GenBank/DDBJ databases">
        <authorList>
            <person name="Sun Q."/>
            <person name="Kim S."/>
        </authorList>
    </citation>
    <scope>NUCLEOTIDE SEQUENCE</scope>
    <source>
        <strain evidence="1">KCTC 12343</strain>
    </source>
</reference>
<dbReference type="GO" id="GO:0016757">
    <property type="term" value="F:glycosyltransferase activity"/>
    <property type="evidence" value="ECO:0007669"/>
    <property type="project" value="TreeGrafter"/>
</dbReference>
<reference evidence="1" key="1">
    <citation type="journal article" date="2014" name="Int. J. Syst. Evol. Microbiol.">
        <title>Complete genome sequence of Corynebacterium casei LMG S-19264T (=DSM 44701T), isolated from a smear-ripened cheese.</title>
        <authorList>
            <consortium name="US DOE Joint Genome Institute (JGI-PGF)"/>
            <person name="Walter F."/>
            <person name="Albersmeier A."/>
            <person name="Kalinowski J."/>
            <person name="Ruckert C."/>
        </authorList>
    </citation>
    <scope>NUCLEOTIDE SEQUENCE</scope>
    <source>
        <strain evidence="1">KCTC 12343</strain>
    </source>
</reference>
<keyword evidence="3" id="KW-1185">Reference proteome</keyword>
<proteinExistence type="predicted"/>
<reference evidence="2 3" key="2">
    <citation type="submission" date="2019-02" db="EMBL/GenBank/DDBJ databases">
        <title>Draft Genome Sequences of Six Type Strains of the Genus Massilia.</title>
        <authorList>
            <person name="Miess H."/>
            <person name="Frediansyhah A."/>
            <person name="Gross H."/>
        </authorList>
    </citation>
    <scope>NUCLEOTIDE SEQUENCE [LARGE SCALE GENOMIC DNA]</scope>
    <source>
        <strain evidence="2 3">DSM 17472</strain>
    </source>
</reference>
<dbReference type="PANTHER" id="PTHR21015">
    <property type="entry name" value="UDP-N-ACETYLGLUCOSAMINE--N-ACETYLMURAMYL-(PENTAPEPTIDE) PYROPHOSPHORYL-UNDECAPRENOL N-ACETYLGLUCOSAMINE TRANSFERASE 1"/>
    <property type="match status" value="1"/>
</dbReference>
<dbReference type="AlphaFoldDB" id="A0A411WXZ1"/>